<feature type="compositionally biased region" description="Basic residues" evidence="7">
    <location>
        <begin position="2072"/>
        <end position="2081"/>
    </location>
</feature>
<dbReference type="InterPro" id="IPR000477">
    <property type="entry name" value="RT_dom"/>
</dbReference>
<dbReference type="Proteomes" id="UP000008068">
    <property type="component" value="Unassembled WGS sequence"/>
</dbReference>
<evidence type="ECO:0000259" key="8">
    <source>
        <dbReference type="PROSITE" id="PS50994"/>
    </source>
</evidence>
<evidence type="ECO:0000256" key="3">
    <source>
        <dbReference type="ARBA" id="ARBA00022722"/>
    </source>
</evidence>
<dbReference type="Gene3D" id="3.30.420.10">
    <property type="entry name" value="Ribonuclease H-like superfamily/Ribonuclease H"/>
    <property type="match status" value="2"/>
</dbReference>
<keyword evidence="5" id="KW-0378">Hydrolase</keyword>
<feature type="compositionally biased region" description="Polar residues" evidence="7">
    <location>
        <begin position="2049"/>
        <end position="2068"/>
    </location>
</feature>
<dbReference type="InterPro" id="IPR043128">
    <property type="entry name" value="Rev_trsase/Diguanyl_cyclase"/>
</dbReference>
<dbReference type="InterPro" id="IPR001584">
    <property type="entry name" value="Integrase_cat-core"/>
</dbReference>
<feature type="compositionally biased region" description="Basic and acidic residues" evidence="7">
    <location>
        <begin position="137"/>
        <end position="149"/>
    </location>
</feature>
<evidence type="ECO:0000256" key="6">
    <source>
        <dbReference type="ARBA" id="ARBA00022918"/>
    </source>
</evidence>
<keyword evidence="6" id="KW-0695">RNA-directed DNA polymerase</keyword>
<dbReference type="PANTHER" id="PTHR47331:SF5">
    <property type="entry name" value="RIBONUCLEASE H"/>
    <property type="match status" value="1"/>
</dbReference>
<dbReference type="Gene3D" id="3.30.70.270">
    <property type="match status" value="1"/>
</dbReference>
<dbReference type="STRING" id="135651.G0MFB6"/>
<evidence type="ECO:0000256" key="2">
    <source>
        <dbReference type="ARBA" id="ARBA00022695"/>
    </source>
</evidence>
<dbReference type="GO" id="GO:0004190">
    <property type="term" value="F:aspartic-type endopeptidase activity"/>
    <property type="evidence" value="ECO:0007669"/>
    <property type="project" value="InterPro"/>
</dbReference>
<dbReference type="InterPro" id="IPR021109">
    <property type="entry name" value="Peptidase_aspartic_dom_sf"/>
</dbReference>
<dbReference type="PROSITE" id="PS50994">
    <property type="entry name" value="INTEGRASE"/>
    <property type="match status" value="1"/>
</dbReference>
<evidence type="ECO:0000256" key="5">
    <source>
        <dbReference type="ARBA" id="ARBA00022801"/>
    </source>
</evidence>
<dbReference type="GO" id="GO:0015074">
    <property type="term" value="P:DNA integration"/>
    <property type="evidence" value="ECO:0007669"/>
    <property type="project" value="InterPro"/>
</dbReference>
<dbReference type="SUPFAM" id="SSF50630">
    <property type="entry name" value="Acid proteases"/>
    <property type="match status" value="1"/>
</dbReference>
<organism evidence="10">
    <name type="scientific">Caenorhabditis brenneri</name>
    <name type="common">Nematode worm</name>
    <dbReference type="NCBI Taxonomy" id="135651"/>
    <lineage>
        <taxon>Eukaryota</taxon>
        <taxon>Metazoa</taxon>
        <taxon>Ecdysozoa</taxon>
        <taxon>Nematoda</taxon>
        <taxon>Chromadorea</taxon>
        <taxon>Rhabditida</taxon>
        <taxon>Rhabditina</taxon>
        <taxon>Rhabditomorpha</taxon>
        <taxon>Rhabditoidea</taxon>
        <taxon>Rhabditidae</taxon>
        <taxon>Peloderinae</taxon>
        <taxon>Caenorhabditis</taxon>
    </lineage>
</organism>
<dbReference type="InterPro" id="IPR041588">
    <property type="entry name" value="Integrase_H2C2"/>
</dbReference>
<dbReference type="SUPFAM" id="SSF56672">
    <property type="entry name" value="DNA/RNA polymerases"/>
    <property type="match status" value="1"/>
</dbReference>
<dbReference type="HOGENOM" id="CLU_000526_5_1_1"/>
<gene>
    <name evidence="9" type="ORF">CAEBREN_32752</name>
</gene>
<feature type="region of interest" description="Disordered" evidence="7">
    <location>
        <begin position="129"/>
        <end position="196"/>
    </location>
</feature>
<feature type="region of interest" description="Disordered" evidence="7">
    <location>
        <begin position="2014"/>
        <end position="2171"/>
    </location>
</feature>
<keyword evidence="10" id="KW-1185">Reference proteome</keyword>
<dbReference type="InterPro" id="IPR008042">
    <property type="entry name" value="Retrotrans_Pao"/>
</dbReference>
<dbReference type="GO" id="GO:0042575">
    <property type="term" value="C:DNA polymerase complex"/>
    <property type="evidence" value="ECO:0007669"/>
    <property type="project" value="UniProtKB-ARBA"/>
</dbReference>
<dbReference type="EMBL" id="GL379792">
    <property type="protein sequence ID" value="EGT54215.1"/>
    <property type="molecule type" value="Genomic_DNA"/>
</dbReference>
<evidence type="ECO:0000256" key="7">
    <source>
        <dbReference type="SAM" id="MobiDB-lite"/>
    </source>
</evidence>
<dbReference type="Pfam" id="PF05380">
    <property type="entry name" value="Peptidase_A17"/>
    <property type="match status" value="1"/>
</dbReference>
<dbReference type="Pfam" id="PF00078">
    <property type="entry name" value="RVT_1"/>
    <property type="match status" value="1"/>
</dbReference>
<feature type="compositionally biased region" description="Polar residues" evidence="7">
    <location>
        <begin position="2087"/>
        <end position="2103"/>
    </location>
</feature>
<reference evidence="10" key="1">
    <citation type="submission" date="2011-07" db="EMBL/GenBank/DDBJ databases">
        <authorList>
            <consortium name="Caenorhabditis brenneri Sequencing and Analysis Consortium"/>
            <person name="Wilson R.K."/>
        </authorList>
    </citation>
    <scope>NUCLEOTIDE SEQUENCE [LARGE SCALE GENOMIC DNA]</scope>
    <source>
        <strain evidence="10">PB2801</strain>
    </source>
</reference>
<dbReference type="InParanoid" id="G0MFB6"/>
<keyword evidence="3" id="KW-0540">Nuclease</keyword>
<dbReference type="PROSITE" id="PS00141">
    <property type="entry name" value="ASP_PROTEASE"/>
    <property type="match status" value="1"/>
</dbReference>
<dbReference type="eggNOG" id="KOG0017">
    <property type="taxonomic scope" value="Eukaryota"/>
</dbReference>
<dbReference type="GO" id="GO:0006508">
    <property type="term" value="P:proteolysis"/>
    <property type="evidence" value="ECO:0007669"/>
    <property type="project" value="InterPro"/>
</dbReference>
<dbReference type="Pfam" id="PF17921">
    <property type="entry name" value="Integrase_H2C2"/>
    <property type="match status" value="1"/>
</dbReference>
<dbReference type="PANTHER" id="PTHR47331">
    <property type="entry name" value="PHD-TYPE DOMAIN-CONTAINING PROTEIN"/>
    <property type="match status" value="1"/>
</dbReference>
<dbReference type="Gene3D" id="2.40.70.10">
    <property type="entry name" value="Acid Proteases"/>
    <property type="match status" value="1"/>
</dbReference>
<proteinExistence type="predicted"/>
<evidence type="ECO:0000313" key="10">
    <source>
        <dbReference type="Proteomes" id="UP000008068"/>
    </source>
</evidence>
<evidence type="ECO:0000256" key="4">
    <source>
        <dbReference type="ARBA" id="ARBA00022759"/>
    </source>
</evidence>
<feature type="domain" description="Integrase catalytic" evidence="8">
    <location>
        <begin position="1710"/>
        <end position="1898"/>
    </location>
</feature>
<dbReference type="InterPro" id="IPR043502">
    <property type="entry name" value="DNA/RNA_pol_sf"/>
</dbReference>
<evidence type="ECO:0000256" key="1">
    <source>
        <dbReference type="ARBA" id="ARBA00022679"/>
    </source>
</evidence>
<feature type="compositionally biased region" description="Polar residues" evidence="7">
    <location>
        <begin position="2137"/>
        <end position="2149"/>
    </location>
</feature>
<keyword evidence="4" id="KW-0255">Endonuclease</keyword>
<dbReference type="OrthoDB" id="5875526at2759"/>
<sequence>MIAVTRQQVTMTKTPQPVAVSNYKKKVTLAVSRAEHLLTQANTLLLMDDEEIQHDNLNHTVDKLLAHKKEMEEIEVEISDVTIDDAEATPAEKAALQDSMESHLAAKFPQLFGKIDAVINELLQRVENPEPVSPTCREGKRGKGSHDSLEDILNEGSPRSTRSTNPSPSRQRQHERPPQQQQGDNRSKASHQKGDMDERMKRMEANMDWFKQAFDELRADNRRTRQQVDRFNGLAAPPGTARDDVCHISSVPSSVGATRSVEQNMFTRNVNTMGGNQLQWIPNRPQPAGFQQNNTGTHAGFNHTSRFVYSNPVTELQSYGIAREDVDTTIRMEQMRATLVQSALTALGKFTGEEYDYPSFIAQFDNMVHNNPLIDVKVKQTMLLSLLPPKLIREHQTSDVSEASYFLIRSNLEKQFNRQDTQFNTIADQITAFTFPEDITELRSKLTLFSTMAHKLQAYGFNPNDRYFLRTVVNRFPPRVRRAAGRRLRREDATLNDVIDEVHNVLSEQQGYGTGTPASALGYDDNYVNQIDVNVATQQRQRQGYATKPPAGRPRFIPPAKTTPCRYCDMKSHCAAECKMSVDKKRIAVNKKKLCFNCLSEKHSVMECKSRFSCFHCQRRHFSGHCGAMQDIDEDAKNDPPRVEPMRLQVYKITDAEAQLPFIQLHTPNGRKLLALVDTGAQTSIISTQTAEMLQLQSVGRRKLLYSGFAGQSPRQWCTFYRLELLDLSGNAWTTCVPSYDQMNVIFRAPEHTLEDQEFIKRNGFDCEGVRDLHKFNGRIIDVILGNNILNKVKDIERNMLFYLPSRRAIEKTIIGFIHHPPIIDDSLVPIDRSKPLSISDDTRELWIHTVNVEDATTDPADDDNPTHITMRRLDKQLERLWTLDMIGLSPPAIKNSKEALNAELIEEFKKSATMDKDNKIYVALPFNGRQSELRNNLTIAKVRLKSLLERQLQKDEDRAEYHDIIQKQVEEGIVESIPLSSKSDGPEYFIPHRVVVKEDSLTTKLRIVLDASSHMKNELSLNDCLHPGPSILQSILGIMIRSRLSKFLLMSDIKRAFHQVRIQEQYRDVTKFLWIEDPSKGYTEENLRAFRFTRLPFGVSSSPFLLAVTILRYLELNDRSLNERIKENLYVDNVIFTSNDQEDLREAYKESKAIFNRMHMNLREYLSNGSSVMEEVAECDRHPDQTCKLLGHQWNSVDDTITIKIATPPKGIPTKRQIVAFCARNYDPSGLISPIIVPVKQLISSMWSKNIGWKDKMPEDLLPTWNSIKDNFNEKTYTIPRQLTTNYEFSTAQLVIFSDASKHSYATAAYIRYGYKDGTFSSGLVFSKSRIRPSNGGPEYTIPRMELMALEIGSNAAVNLSKELHMDLKDVVLFSDSTCCLFWVLSKINNNYGSTWINNRVQKIHNNLMELRQQKLEPTVRYVPSEQNPADIASRGCTVKELKDNELWHYGPEFLSQPETSWPKKLDDTPADPYEFKKQARELAAISDSPSKELVAQWVVNRVSTATFQHAIPYERTNSLKKLTIWMTKALQWICLLIQRRNKRHPDKPIQFKDKLLGHFREAFEAGDPLVEQVTVRKLILKCHYQDAEERFNELPPKRLYPILHEDGSWRYKTRFSDSTDTRLTEDMRFPIIVMSNHPLAKLIVLESHEKLNHQGIQDVITDVHQHYWIEHLGRIVKTVRSQCFICQRKHGKTFKYNFNRILPATRTTFAGPFKFIGLDYLGPLQYKRSDGKGKMWILLVSCIFTRAVHLEVVPDNTTISFINGLRRFISRRGVPISILSDNAPLFKLAYSMINEDLKTVINQSDELTSYLASTQIKIKLTTPLSPWQGGAYERLVGLVKTTIQKVLSKEVRTFLDMETLVIETEGIINSRPVTPNKKAEDDAPAIRPCDFLNPGVQLALPEKVDSVFGEIRPGETEKLSRKILEGLGKAKEDLWNQFAQSYFQTLRELKEKGANHSAQTPKPGMIVLVESAKTKSRHHWPLGRIIKVTRSLDGVPRSVLVQCGKHTLEKPVNQLVPLEDPGDNEDETKISVPQLPTTSVPRILLPQQDTESPQTQPAASTSQPDDQVQPKRKRGRPPKPKADSTAPQPSPSASYKSTTPKESQRALANVGNRVLSTPRPAAASRLREFLPRSAKASSTQAQVTTVQVDEEQSTFLRNVDPPAPGVSRP</sequence>
<dbReference type="GO" id="GO:0004519">
    <property type="term" value="F:endonuclease activity"/>
    <property type="evidence" value="ECO:0007669"/>
    <property type="project" value="UniProtKB-KW"/>
</dbReference>
<dbReference type="InterPro" id="IPR040676">
    <property type="entry name" value="DUF5641"/>
</dbReference>
<keyword evidence="2" id="KW-0548">Nucleotidyltransferase</keyword>
<evidence type="ECO:0000313" key="9">
    <source>
        <dbReference type="EMBL" id="EGT54215.1"/>
    </source>
</evidence>
<dbReference type="SUPFAM" id="SSF53098">
    <property type="entry name" value="Ribonuclease H-like"/>
    <property type="match status" value="1"/>
</dbReference>
<dbReference type="Pfam" id="PF18701">
    <property type="entry name" value="DUF5641"/>
    <property type="match status" value="1"/>
</dbReference>
<dbReference type="InterPro" id="IPR036397">
    <property type="entry name" value="RNaseH_sf"/>
</dbReference>
<protein>
    <recommendedName>
        <fullName evidence="8">Integrase catalytic domain-containing protein</fullName>
    </recommendedName>
</protein>
<dbReference type="Gene3D" id="3.10.10.10">
    <property type="entry name" value="HIV Type 1 Reverse Transcriptase, subunit A, domain 1"/>
    <property type="match status" value="1"/>
</dbReference>
<dbReference type="InterPro" id="IPR001969">
    <property type="entry name" value="Aspartic_peptidase_AS"/>
</dbReference>
<accession>G0MFB6</accession>
<dbReference type="GO" id="GO:0003676">
    <property type="term" value="F:nucleic acid binding"/>
    <property type="evidence" value="ECO:0007669"/>
    <property type="project" value="InterPro"/>
</dbReference>
<dbReference type="InterPro" id="IPR012337">
    <property type="entry name" value="RNaseH-like_sf"/>
</dbReference>
<dbReference type="GO" id="GO:0003964">
    <property type="term" value="F:RNA-directed DNA polymerase activity"/>
    <property type="evidence" value="ECO:0007669"/>
    <property type="project" value="UniProtKB-KW"/>
</dbReference>
<name>G0MFB6_CAEBE</name>
<feature type="compositionally biased region" description="Low complexity" evidence="7">
    <location>
        <begin position="157"/>
        <end position="170"/>
    </location>
</feature>
<keyword evidence="1" id="KW-0808">Transferase</keyword>